<dbReference type="SUPFAM" id="SSF58038">
    <property type="entry name" value="SNARE fusion complex"/>
    <property type="match status" value="1"/>
</dbReference>
<dbReference type="CDD" id="cd15846">
    <property type="entry name" value="SNARE_syntaxin17"/>
    <property type="match status" value="1"/>
</dbReference>
<name>A0A224Z0G6_9ACAR</name>
<dbReference type="EMBL" id="GFPF01012210">
    <property type="protein sequence ID" value="MAA23356.1"/>
    <property type="molecule type" value="Transcribed_RNA"/>
</dbReference>
<dbReference type="PROSITE" id="PS50192">
    <property type="entry name" value="T_SNARE"/>
    <property type="match status" value="1"/>
</dbReference>
<evidence type="ECO:0000256" key="1">
    <source>
        <dbReference type="SAM" id="Phobius"/>
    </source>
</evidence>
<dbReference type="Gene3D" id="1.20.5.110">
    <property type="match status" value="1"/>
</dbReference>
<organism evidence="3">
    <name type="scientific">Rhipicephalus zambeziensis</name>
    <dbReference type="NCBI Taxonomy" id="60191"/>
    <lineage>
        <taxon>Eukaryota</taxon>
        <taxon>Metazoa</taxon>
        <taxon>Ecdysozoa</taxon>
        <taxon>Arthropoda</taxon>
        <taxon>Chelicerata</taxon>
        <taxon>Arachnida</taxon>
        <taxon>Acari</taxon>
        <taxon>Parasitiformes</taxon>
        <taxon>Ixodida</taxon>
        <taxon>Ixodoidea</taxon>
        <taxon>Ixodidae</taxon>
        <taxon>Rhipicephalinae</taxon>
        <taxon>Rhipicephalus</taxon>
        <taxon>Rhipicephalus</taxon>
    </lineage>
</organism>
<dbReference type="InterPro" id="IPR059001">
    <property type="entry name" value="STX17_N"/>
</dbReference>
<feature type="domain" description="T-SNARE coiled-coil homology" evidence="2">
    <location>
        <begin position="199"/>
        <end position="249"/>
    </location>
</feature>
<dbReference type="AlphaFoldDB" id="A0A224Z0G6"/>
<accession>A0A224Z0G6</accession>
<proteinExistence type="predicted"/>
<dbReference type="Pfam" id="PF26585">
    <property type="entry name" value="STX17_N"/>
    <property type="match status" value="1"/>
</dbReference>
<keyword evidence="1" id="KW-0472">Membrane</keyword>
<feature type="transmembrane region" description="Helical" evidence="1">
    <location>
        <begin position="255"/>
        <end position="274"/>
    </location>
</feature>
<dbReference type="SMART" id="SM00397">
    <property type="entry name" value="t_SNARE"/>
    <property type="match status" value="1"/>
</dbReference>
<reference evidence="3" key="1">
    <citation type="journal article" date="2017" name="Parasit. Vectors">
        <title>Sialotranscriptomics of Rhipicephalus zambeziensis reveals intricate expression profiles of secretory proteins and suggests tight temporal transcriptional regulation during blood-feeding.</title>
        <authorList>
            <person name="de Castro M.H."/>
            <person name="de Klerk D."/>
            <person name="Pienaar R."/>
            <person name="Rees D.J.G."/>
            <person name="Mans B.J."/>
        </authorList>
    </citation>
    <scope>NUCLEOTIDE SEQUENCE</scope>
    <source>
        <tissue evidence="3">Salivary glands</tissue>
    </source>
</reference>
<keyword evidence="1" id="KW-1133">Transmembrane helix</keyword>
<evidence type="ECO:0000259" key="2">
    <source>
        <dbReference type="PROSITE" id="PS50192"/>
    </source>
</evidence>
<keyword evidence="1" id="KW-0812">Transmembrane</keyword>
<dbReference type="InterPro" id="IPR000727">
    <property type="entry name" value="T_SNARE_dom"/>
</dbReference>
<sequence>MTAASFTQVTQVAADTMVDSHSRGGSGDGYATEPCVKFPLRRVKLAVHRITKVAIPHHLDILSKQRSIIEKCQKLNQWDKLHDEQIKASLTVQQLKAVLYELETLSNQVDPNDLQQFERLVRPASEATLEEVRSFTEVCLPASPAVDFFGQPEISSRGVIPANVPEVDVPSLDNVSIGQKKLYIEHIPDNSAASKSWNSLKRDLHDLHDLVSSFSYLVYAQREKVETIEDNVTQADEQVQQAVTHLARAAKLRRALLPVTGALVGLTLGGPVGLVIGTKMALGCALGAGLLGYTGGKALQRRAEQDKMPVVKDMELQEISKRHSRETEVALTSFDKPVIL</sequence>
<protein>
    <submittedName>
        <fullName evidence="3">Syntaxin 17</fullName>
    </submittedName>
</protein>
<dbReference type="InterPro" id="IPR028676">
    <property type="entry name" value="STX17_SNARE"/>
</dbReference>
<evidence type="ECO:0000313" key="3">
    <source>
        <dbReference type="EMBL" id="MAA23356.1"/>
    </source>
</evidence>